<dbReference type="GO" id="GO:0005524">
    <property type="term" value="F:ATP binding"/>
    <property type="evidence" value="ECO:0007669"/>
    <property type="project" value="UniProtKB-KW"/>
</dbReference>
<evidence type="ECO:0000256" key="4">
    <source>
        <dbReference type="ARBA" id="ARBA00022694"/>
    </source>
</evidence>
<evidence type="ECO:0000256" key="6">
    <source>
        <dbReference type="ARBA" id="ARBA00022840"/>
    </source>
</evidence>
<evidence type="ECO:0000256" key="7">
    <source>
        <dbReference type="ARBA" id="ARBA00048539"/>
    </source>
</evidence>
<sequence>MSPNADEWAAFCADYCRRLAVVLDIAHVAVDRQSGLGLEAAARQARYAALANCNADSLLLAHHQGDQAETVLFNLLRGAGVAGAAGMPVERPLGARRLLRPLLAFSRAEIEDYARQQGLAWIDDESNIDLQYSRNFLRHEILPRLSARFPQAEASLALAASHFGETDQLLAELAAVDWQKVQESGGQTASLHALRGLSLPRLKNLLRYRLRELGWRTPVASRLEEFARQLLTAAPDRHPELQLPEGCLRIAQGRVHWLAQK</sequence>
<dbReference type="AlphaFoldDB" id="A0A133XH64"/>
<dbReference type="InterPro" id="IPR011063">
    <property type="entry name" value="TilS/TtcA_N"/>
</dbReference>
<gene>
    <name evidence="10" type="ORF">AT959_13095</name>
</gene>
<keyword evidence="5" id="KW-0547">Nucleotide-binding</keyword>
<evidence type="ECO:0000256" key="5">
    <source>
        <dbReference type="ARBA" id="ARBA00022741"/>
    </source>
</evidence>
<dbReference type="InterPro" id="IPR012795">
    <property type="entry name" value="tRNA_Ile_lys_synt_N"/>
</dbReference>
<evidence type="ECO:0000259" key="8">
    <source>
        <dbReference type="Pfam" id="PF01171"/>
    </source>
</evidence>
<dbReference type="Gene3D" id="1.20.59.20">
    <property type="match status" value="1"/>
</dbReference>
<dbReference type="PANTHER" id="PTHR43033">
    <property type="entry name" value="TRNA(ILE)-LYSIDINE SYNTHASE-RELATED"/>
    <property type="match status" value="1"/>
</dbReference>
<dbReference type="SUPFAM" id="SSF52402">
    <property type="entry name" value="Adenine nucleotide alpha hydrolases-like"/>
    <property type="match status" value="1"/>
</dbReference>
<keyword evidence="11" id="KW-1185">Reference proteome</keyword>
<dbReference type="GO" id="GO:0032267">
    <property type="term" value="F:tRNA(Ile)-lysidine synthase activity"/>
    <property type="evidence" value="ECO:0007669"/>
    <property type="project" value="UniProtKB-EC"/>
</dbReference>
<dbReference type="InterPro" id="IPR014729">
    <property type="entry name" value="Rossmann-like_a/b/a_fold"/>
</dbReference>
<accession>A0A133XH64</accession>
<evidence type="ECO:0000256" key="3">
    <source>
        <dbReference type="ARBA" id="ARBA00022598"/>
    </source>
</evidence>
<dbReference type="Pfam" id="PF01171">
    <property type="entry name" value="ATP_bind_3"/>
    <property type="match status" value="1"/>
</dbReference>
<dbReference type="STRING" id="281362.AT959_13095"/>
<feature type="domain" description="tRNA(Ile)-lysidine synthase substrate-binding" evidence="9">
    <location>
        <begin position="190"/>
        <end position="256"/>
    </location>
</feature>
<comment type="caution">
    <text evidence="10">The sequence shown here is derived from an EMBL/GenBank/DDBJ whole genome shotgun (WGS) entry which is preliminary data.</text>
</comment>
<dbReference type="InterPro" id="IPR015262">
    <property type="entry name" value="tRNA_Ile_lys_synt_subst-bd"/>
</dbReference>
<dbReference type="Pfam" id="PF09179">
    <property type="entry name" value="TilS"/>
    <property type="match status" value="1"/>
</dbReference>
<keyword evidence="3" id="KW-0436">Ligase</keyword>
<protein>
    <recommendedName>
        <fullName evidence="1">tRNA(Ile)-lysidine synthetase</fullName>
        <ecNumber evidence="1">6.3.4.19</ecNumber>
    </recommendedName>
</protein>
<evidence type="ECO:0000313" key="11">
    <source>
        <dbReference type="Proteomes" id="UP000070186"/>
    </source>
</evidence>
<keyword evidence="6" id="KW-0067">ATP-binding</keyword>
<evidence type="ECO:0000313" key="10">
    <source>
        <dbReference type="EMBL" id="KXB30283.1"/>
    </source>
</evidence>
<dbReference type="InterPro" id="IPR012094">
    <property type="entry name" value="tRNA_Ile_lys_synt"/>
</dbReference>
<dbReference type="EC" id="6.3.4.19" evidence="1"/>
<feature type="domain" description="tRNA(Ile)-lysidine/2-thiocytidine synthase N-terminal" evidence="8">
    <location>
        <begin position="2"/>
        <end position="140"/>
    </location>
</feature>
<evidence type="ECO:0000259" key="9">
    <source>
        <dbReference type="Pfam" id="PF09179"/>
    </source>
</evidence>
<dbReference type="CDD" id="cd01992">
    <property type="entry name" value="TilS_N"/>
    <property type="match status" value="1"/>
</dbReference>
<dbReference type="PANTHER" id="PTHR43033:SF1">
    <property type="entry name" value="TRNA(ILE)-LYSIDINE SYNTHASE-RELATED"/>
    <property type="match status" value="1"/>
</dbReference>
<keyword evidence="4" id="KW-0819">tRNA processing</keyword>
<dbReference type="GO" id="GO:0005737">
    <property type="term" value="C:cytoplasm"/>
    <property type="evidence" value="ECO:0007669"/>
    <property type="project" value="InterPro"/>
</dbReference>
<evidence type="ECO:0000256" key="2">
    <source>
        <dbReference type="ARBA" id="ARBA00022490"/>
    </source>
</evidence>
<dbReference type="SUPFAM" id="SSF82829">
    <property type="entry name" value="MesJ substrate recognition domain-like"/>
    <property type="match status" value="1"/>
</dbReference>
<organism evidence="10 11">
    <name type="scientific">Dechloromonas denitrificans</name>
    <dbReference type="NCBI Taxonomy" id="281362"/>
    <lineage>
        <taxon>Bacteria</taxon>
        <taxon>Pseudomonadati</taxon>
        <taxon>Pseudomonadota</taxon>
        <taxon>Betaproteobacteria</taxon>
        <taxon>Rhodocyclales</taxon>
        <taxon>Azonexaceae</taxon>
        <taxon>Dechloromonas</taxon>
    </lineage>
</organism>
<comment type="catalytic activity">
    <reaction evidence="7">
        <text>cytidine(34) in tRNA(Ile2) + L-lysine + ATP = lysidine(34) in tRNA(Ile2) + AMP + diphosphate + H(+)</text>
        <dbReference type="Rhea" id="RHEA:43744"/>
        <dbReference type="Rhea" id="RHEA-COMP:10625"/>
        <dbReference type="Rhea" id="RHEA-COMP:10670"/>
        <dbReference type="ChEBI" id="CHEBI:15378"/>
        <dbReference type="ChEBI" id="CHEBI:30616"/>
        <dbReference type="ChEBI" id="CHEBI:32551"/>
        <dbReference type="ChEBI" id="CHEBI:33019"/>
        <dbReference type="ChEBI" id="CHEBI:82748"/>
        <dbReference type="ChEBI" id="CHEBI:83665"/>
        <dbReference type="ChEBI" id="CHEBI:456215"/>
        <dbReference type="EC" id="6.3.4.19"/>
    </reaction>
</comment>
<dbReference type="GO" id="GO:0008033">
    <property type="term" value="P:tRNA processing"/>
    <property type="evidence" value="ECO:0007669"/>
    <property type="project" value="UniProtKB-KW"/>
</dbReference>
<name>A0A133XH64_9RHOO</name>
<dbReference type="Gene3D" id="3.40.50.620">
    <property type="entry name" value="HUPs"/>
    <property type="match status" value="1"/>
</dbReference>
<keyword evidence="2" id="KW-0963">Cytoplasm</keyword>
<proteinExistence type="predicted"/>
<dbReference type="Proteomes" id="UP000070186">
    <property type="component" value="Unassembled WGS sequence"/>
</dbReference>
<evidence type="ECO:0000256" key="1">
    <source>
        <dbReference type="ARBA" id="ARBA00013267"/>
    </source>
</evidence>
<dbReference type="EMBL" id="LODL01000021">
    <property type="protein sequence ID" value="KXB30283.1"/>
    <property type="molecule type" value="Genomic_DNA"/>
</dbReference>
<dbReference type="NCBIfam" id="TIGR02432">
    <property type="entry name" value="lysidine_TilS_N"/>
    <property type="match status" value="1"/>
</dbReference>
<reference evidence="10 11" key="1">
    <citation type="submission" date="2015-12" db="EMBL/GenBank/DDBJ databases">
        <title>Nitrous oxide reduction kinetics distinguish bacteria harboring typical versus atypical NosZ.</title>
        <authorList>
            <person name="Yoon S."/>
            <person name="Nissen S."/>
            <person name="Park D."/>
            <person name="Sanford R.A."/>
            <person name="Loeffler F.E."/>
        </authorList>
    </citation>
    <scope>NUCLEOTIDE SEQUENCE [LARGE SCALE GENOMIC DNA]</scope>
    <source>
        <strain evidence="10 11">ATCC BAA-841</strain>
    </source>
</reference>